<dbReference type="PANTHER" id="PTHR14773:SF0">
    <property type="entry name" value="WD REPEAT-CONTAINING PROTEIN 76"/>
    <property type="match status" value="1"/>
</dbReference>
<keyword evidence="4 6" id="KW-0853">WD repeat</keyword>
<dbReference type="SUPFAM" id="SSF50978">
    <property type="entry name" value="WD40 repeat-like"/>
    <property type="match status" value="1"/>
</dbReference>
<accession>A0AAW0TG94</accession>
<dbReference type="AlphaFoldDB" id="A0AAW0TG94"/>
<evidence type="ECO:0000256" key="7">
    <source>
        <dbReference type="SAM" id="MobiDB-lite"/>
    </source>
</evidence>
<dbReference type="PANTHER" id="PTHR14773">
    <property type="entry name" value="WD REPEAT-CONTAINING PROTEIN 76"/>
    <property type="match status" value="1"/>
</dbReference>
<protein>
    <recommendedName>
        <fullName evidence="3">WD repeat-containing protein 76</fullName>
    </recommendedName>
</protein>
<organism evidence="8 9">
    <name type="scientific">Scylla paramamosain</name>
    <name type="common">Mud crab</name>
    <dbReference type="NCBI Taxonomy" id="85552"/>
    <lineage>
        <taxon>Eukaryota</taxon>
        <taxon>Metazoa</taxon>
        <taxon>Ecdysozoa</taxon>
        <taxon>Arthropoda</taxon>
        <taxon>Crustacea</taxon>
        <taxon>Multicrustacea</taxon>
        <taxon>Malacostraca</taxon>
        <taxon>Eumalacostraca</taxon>
        <taxon>Eucarida</taxon>
        <taxon>Decapoda</taxon>
        <taxon>Pleocyemata</taxon>
        <taxon>Brachyura</taxon>
        <taxon>Eubrachyura</taxon>
        <taxon>Portunoidea</taxon>
        <taxon>Portunidae</taxon>
        <taxon>Portuninae</taxon>
        <taxon>Scylla</taxon>
    </lineage>
</organism>
<dbReference type="InterPro" id="IPR015943">
    <property type="entry name" value="WD40/YVTN_repeat-like_dom_sf"/>
</dbReference>
<feature type="region of interest" description="Disordered" evidence="7">
    <location>
        <begin position="143"/>
        <end position="183"/>
    </location>
</feature>
<dbReference type="Pfam" id="PF00400">
    <property type="entry name" value="WD40"/>
    <property type="match status" value="1"/>
</dbReference>
<feature type="compositionally biased region" description="Polar residues" evidence="7">
    <location>
        <begin position="63"/>
        <end position="76"/>
    </location>
</feature>
<dbReference type="PROSITE" id="PS50082">
    <property type="entry name" value="WD_REPEATS_2"/>
    <property type="match status" value="1"/>
</dbReference>
<feature type="region of interest" description="Disordered" evidence="7">
    <location>
        <begin position="1"/>
        <end position="76"/>
    </location>
</feature>
<evidence type="ECO:0000256" key="5">
    <source>
        <dbReference type="ARBA" id="ARBA00022737"/>
    </source>
</evidence>
<dbReference type="InterPro" id="IPR036322">
    <property type="entry name" value="WD40_repeat_dom_sf"/>
</dbReference>
<gene>
    <name evidence="8" type="ORF">O3P69_010833</name>
</gene>
<dbReference type="GO" id="GO:2000001">
    <property type="term" value="P:regulation of DNA damage checkpoint"/>
    <property type="evidence" value="ECO:0007669"/>
    <property type="project" value="TreeGrafter"/>
</dbReference>
<keyword evidence="9" id="KW-1185">Reference proteome</keyword>
<dbReference type="GO" id="GO:0003677">
    <property type="term" value="F:DNA binding"/>
    <property type="evidence" value="ECO:0007669"/>
    <property type="project" value="TreeGrafter"/>
</dbReference>
<reference evidence="8 9" key="1">
    <citation type="submission" date="2023-03" db="EMBL/GenBank/DDBJ databases">
        <title>High-quality genome of Scylla paramamosain provides insights in environmental adaptation.</title>
        <authorList>
            <person name="Zhang L."/>
        </authorList>
    </citation>
    <scope>NUCLEOTIDE SEQUENCE [LARGE SCALE GENOMIC DNA]</scope>
    <source>
        <strain evidence="8">LZ_2023a</strain>
        <tissue evidence="8">Muscle</tissue>
    </source>
</reference>
<dbReference type="SMART" id="SM00320">
    <property type="entry name" value="WD40"/>
    <property type="match status" value="3"/>
</dbReference>
<proteinExistence type="inferred from homology"/>
<dbReference type="Proteomes" id="UP001487740">
    <property type="component" value="Unassembled WGS sequence"/>
</dbReference>
<keyword evidence="5" id="KW-0677">Repeat</keyword>
<dbReference type="Gene3D" id="2.130.10.10">
    <property type="entry name" value="YVTN repeat-like/Quinoprotein amine dehydrogenase"/>
    <property type="match status" value="1"/>
</dbReference>
<comment type="similarity">
    <text evidence="2">Belongs to the WD repeat DDB2/WDR76 family.</text>
</comment>
<evidence type="ECO:0000256" key="6">
    <source>
        <dbReference type="PROSITE-ProRule" id="PRU00221"/>
    </source>
</evidence>
<evidence type="ECO:0000313" key="8">
    <source>
        <dbReference type="EMBL" id="KAK8386465.1"/>
    </source>
</evidence>
<evidence type="ECO:0000256" key="3">
    <source>
        <dbReference type="ARBA" id="ARBA00021234"/>
    </source>
</evidence>
<evidence type="ECO:0000313" key="9">
    <source>
        <dbReference type="Proteomes" id="UP001487740"/>
    </source>
</evidence>
<name>A0AAW0TG94_SCYPA</name>
<feature type="repeat" description="WD" evidence="6">
    <location>
        <begin position="382"/>
        <end position="424"/>
    </location>
</feature>
<evidence type="ECO:0000256" key="2">
    <source>
        <dbReference type="ARBA" id="ARBA00005434"/>
    </source>
</evidence>
<comment type="caution">
    <text evidence="8">The sequence shown here is derived from an EMBL/GenBank/DDBJ whole genome shotgun (WGS) entry which is preliminary data.</text>
</comment>
<sequence length="554" mass="62439">MPVTTPSLRRSARVLQPQNIKVPFSPDELPARKRVKREEEEEKVQKKEVKEMVKKEVKEEATNGENASPTTTSNNSVLSEYEQMVQRNIAERQRLLESMGILKAKEEFSSCVKESQKKPVYRGIIREKKSPEPVMRRRSLRQQNLTPDGLHLSLPSDVQVAQAERSTVTSREEEHPRPPPGPAPLMDYYKAQNKVNCEGMLTDLACSVSTSCISSTMSSSDVWGGTMESVVKKMKKMHIEEEWVVKVVPDRIFSVQFHPTVEKTLVLVGGKWGQLGILDVGREDESNGAYCFHPHSRPINCLSVAASSPHHVHSTSYDGSLRQTDLEAGIVQELYALTDNQHNSFLCWHSQQDTHNFLVGASLGRVLQVDTRVSEGLVKQYLVHERKTVKVISGHPHHPHYYATGSNDGYVSLWDLRNHKNNKPLDSVIHGRAISGVEFSQTGNALISTSMDDYLRIITCDRTALTVKRKIRHYNQTGRWLTTFKARFVPTRDDLVFVGSMRHPRRVEVWGCDGLLHHHFHGPLVTSVSSVVALHPFRPALAGCNSSGKVHVFM</sequence>
<evidence type="ECO:0000256" key="4">
    <source>
        <dbReference type="ARBA" id="ARBA00022574"/>
    </source>
</evidence>
<feature type="compositionally biased region" description="Basic and acidic residues" evidence="7">
    <location>
        <begin position="43"/>
        <end position="61"/>
    </location>
</feature>
<dbReference type="EMBL" id="JARAKH010000031">
    <property type="protein sequence ID" value="KAK8386465.1"/>
    <property type="molecule type" value="Genomic_DNA"/>
</dbReference>
<dbReference type="InterPro" id="IPR050853">
    <property type="entry name" value="WD_repeat_DNA-damage-binding"/>
</dbReference>
<dbReference type="EMBL" id="JARAKH010000031">
    <property type="protein sequence ID" value="KAK8386463.1"/>
    <property type="molecule type" value="Genomic_DNA"/>
</dbReference>
<evidence type="ECO:0000256" key="1">
    <source>
        <dbReference type="ARBA" id="ARBA00002530"/>
    </source>
</evidence>
<dbReference type="InterPro" id="IPR001680">
    <property type="entry name" value="WD40_rpt"/>
</dbReference>
<dbReference type="GO" id="GO:0005634">
    <property type="term" value="C:nucleus"/>
    <property type="evidence" value="ECO:0007669"/>
    <property type="project" value="TreeGrafter"/>
</dbReference>
<comment type="function">
    <text evidence="1">Specifically binds 5-hydroxymethylcytosine (5hmC), suggesting that it acts as a specific reader of 5hmC.</text>
</comment>